<feature type="transmembrane region" description="Helical" evidence="5">
    <location>
        <begin position="280"/>
        <end position="311"/>
    </location>
</feature>
<dbReference type="RefSeq" id="WP_052166723.1">
    <property type="nucleotide sequence ID" value="NZ_JBFBMH010000021.1"/>
</dbReference>
<evidence type="ECO:0000256" key="2">
    <source>
        <dbReference type="ARBA" id="ARBA00022692"/>
    </source>
</evidence>
<feature type="transmembrane region" description="Helical" evidence="5">
    <location>
        <begin position="420"/>
        <end position="439"/>
    </location>
</feature>
<evidence type="ECO:0000256" key="1">
    <source>
        <dbReference type="ARBA" id="ARBA00004141"/>
    </source>
</evidence>
<dbReference type="PANTHER" id="PTHR37422:SF23">
    <property type="entry name" value="TEICHURONIC ACID BIOSYNTHESIS PROTEIN TUAE"/>
    <property type="match status" value="1"/>
</dbReference>
<dbReference type="GO" id="GO:0016874">
    <property type="term" value="F:ligase activity"/>
    <property type="evidence" value="ECO:0007669"/>
    <property type="project" value="UniProtKB-KW"/>
</dbReference>
<evidence type="ECO:0000256" key="5">
    <source>
        <dbReference type="SAM" id="Phobius"/>
    </source>
</evidence>
<feature type="domain" description="O-antigen ligase-related" evidence="6">
    <location>
        <begin position="243"/>
        <end position="371"/>
    </location>
</feature>
<feature type="transmembrane region" description="Helical" evidence="5">
    <location>
        <begin position="210"/>
        <end position="229"/>
    </location>
</feature>
<evidence type="ECO:0000256" key="4">
    <source>
        <dbReference type="ARBA" id="ARBA00023136"/>
    </source>
</evidence>
<keyword evidence="4 5" id="KW-0472">Membrane</keyword>
<feature type="transmembrane region" description="Helical" evidence="5">
    <location>
        <begin position="149"/>
        <end position="169"/>
    </location>
</feature>
<comment type="caution">
    <text evidence="7">The sequence shown here is derived from an EMBL/GenBank/DDBJ whole genome shotgun (WGS) entry which is preliminary data.</text>
</comment>
<feature type="transmembrane region" description="Helical" evidence="5">
    <location>
        <begin position="88"/>
        <end position="107"/>
    </location>
</feature>
<dbReference type="EMBL" id="JBFBMH010000021">
    <property type="protein sequence ID" value="MEW1976063.1"/>
    <property type="molecule type" value="Genomic_DNA"/>
</dbReference>
<feature type="transmembrane region" description="Helical" evidence="5">
    <location>
        <begin position="26"/>
        <end position="53"/>
    </location>
</feature>
<keyword evidence="8" id="KW-1185">Reference proteome</keyword>
<dbReference type="InterPro" id="IPR051533">
    <property type="entry name" value="WaaL-like"/>
</dbReference>
<dbReference type="InterPro" id="IPR007016">
    <property type="entry name" value="O-antigen_ligase-rel_domated"/>
</dbReference>
<accession>A0ABV3LJM4</accession>
<keyword evidence="7" id="KW-0436">Ligase</keyword>
<evidence type="ECO:0000313" key="7">
    <source>
        <dbReference type="EMBL" id="MEW1976063.1"/>
    </source>
</evidence>
<feature type="transmembrane region" description="Helical" evidence="5">
    <location>
        <begin position="241"/>
        <end position="274"/>
    </location>
</feature>
<dbReference type="Pfam" id="PF04932">
    <property type="entry name" value="Wzy_C"/>
    <property type="match status" value="1"/>
</dbReference>
<feature type="transmembrane region" description="Helical" evidence="5">
    <location>
        <begin position="395"/>
        <end position="414"/>
    </location>
</feature>
<keyword evidence="2 5" id="KW-0812">Transmembrane</keyword>
<feature type="transmembrane region" description="Helical" evidence="5">
    <location>
        <begin position="323"/>
        <end position="344"/>
    </location>
</feature>
<feature type="transmembrane region" description="Helical" evidence="5">
    <location>
        <begin position="119"/>
        <end position="137"/>
    </location>
</feature>
<protein>
    <submittedName>
        <fullName evidence="7">O-antigen ligase family protein</fullName>
    </submittedName>
</protein>
<sequence>MMSTPALLPTPVAAISHRGIRQRRGLSAVTMLTIYLVLLVGFPSNLAISALGAYGRPQFLWGVVLFVWWAFSRLQTQRRPVEVVGQPVRVALGVFLVIVLIGFAVALLRGQPADQVSPAISAILRYVSWTGVVLVAIDGIRSMSDLLTILRRIVIACSLLAMLGIVQFLTGQSFLEVFSGLPGFSESAGGIDTRGMFLRSSGTATHPLEYGTALSVAVPLALAVAILRVAHRHESRRLRWWVFLAVLAVASFLAVSRSTLIGFAVGVLFMIPALPRRYRAVIIVGGAILAAVVVVATPGLYGTVVGMFLGVGNDSSTQSRQAGLALAPVFLSAVPLLGVGAGTLLPRYFIFDNQWLGTLIETGILGVLAFAAIFVVAVWSAASAARRAERDDTRLVGRALAASTATAGLLLAFFDGLSFPIAAGLLFLLFGLCGAIRTISWANAQEFQYAHWSSPAGSASQDAVAGPVRASSVVRSAA</sequence>
<proteinExistence type="predicted"/>
<keyword evidence="3 5" id="KW-1133">Transmembrane helix</keyword>
<dbReference type="PANTHER" id="PTHR37422">
    <property type="entry name" value="TEICHURONIC ACID BIOSYNTHESIS PROTEIN TUAE"/>
    <property type="match status" value="1"/>
</dbReference>
<reference evidence="7 8" key="1">
    <citation type="submission" date="2024-06" db="EMBL/GenBank/DDBJ databases">
        <title>The Natural Products Discovery Center: Release of the First 8490 Sequenced Strains for Exploring Actinobacteria Biosynthetic Diversity.</title>
        <authorList>
            <person name="Kalkreuter E."/>
            <person name="Kautsar S.A."/>
            <person name="Yang D."/>
            <person name="Bader C.D."/>
            <person name="Teijaro C.N."/>
            <person name="Fluegel L."/>
            <person name="Davis C.M."/>
            <person name="Simpson J.R."/>
            <person name="Lauterbach L."/>
            <person name="Steele A.D."/>
            <person name="Gui C."/>
            <person name="Meng S."/>
            <person name="Li G."/>
            <person name="Viehrig K."/>
            <person name="Ye F."/>
            <person name="Su P."/>
            <person name="Kiefer A.F."/>
            <person name="Nichols A."/>
            <person name="Cepeda A.J."/>
            <person name="Yan W."/>
            <person name="Fan B."/>
            <person name="Jiang Y."/>
            <person name="Adhikari A."/>
            <person name="Zheng C.-J."/>
            <person name="Schuster L."/>
            <person name="Cowan T.M."/>
            <person name="Smanski M.J."/>
            <person name="Chevrette M.G."/>
            <person name="De Carvalho L.P.S."/>
            <person name="Shen B."/>
        </authorList>
    </citation>
    <scope>NUCLEOTIDE SEQUENCE [LARGE SCALE GENOMIC DNA]</scope>
    <source>
        <strain evidence="7 8">NPDC077434</strain>
    </source>
</reference>
<gene>
    <name evidence="7" type="ORF">AB0301_13470</name>
</gene>
<feature type="transmembrane region" description="Helical" evidence="5">
    <location>
        <begin position="59"/>
        <end position="76"/>
    </location>
</feature>
<comment type="subcellular location">
    <subcellularLocation>
        <location evidence="1">Membrane</location>
        <topology evidence="1">Multi-pass membrane protein</topology>
    </subcellularLocation>
</comment>
<evidence type="ECO:0000259" key="6">
    <source>
        <dbReference type="Pfam" id="PF04932"/>
    </source>
</evidence>
<feature type="transmembrane region" description="Helical" evidence="5">
    <location>
        <begin position="364"/>
        <end position="383"/>
    </location>
</feature>
<name>A0ABV3LJM4_9MICO</name>
<organism evidence="7 8">
    <name type="scientific">Microbacterium profundi</name>
    <dbReference type="NCBI Taxonomy" id="450380"/>
    <lineage>
        <taxon>Bacteria</taxon>
        <taxon>Bacillati</taxon>
        <taxon>Actinomycetota</taxon>
        <taxon>Actinomycetes</taxon>
        <taxon>Micrococcales</taxon>
        <taxon>Microbacteriaceae</taxon>
        <taxon>Microbacterium</taxon>
    </lineage>
</organism>
<dbReference type="Proteomes" id="UP001553715">
    <property type="component" value="Unassembled WGS sequence"/>
</dbReference>
<evidence type="ECO:0000256" key="3">
    <source>
        <dbReference type="ARBA" id="ARBA00022989"/>
    </source>
</evidence>
<evidence type="ECO:0000313" key="8">
    <source>
        <dbReference type="Proteomes" id="UP001553715"/>
    </source>
</evidence>